<dbReference type="Proteomes" id="UP001324634">
    <property type="component" value="Chromosome"/>
</dbReference>
<evidence type="ECO:0000256" key="1">
    <source>
        <dbReference type="SAM" id="SignalP"/>
    </source>
</evidence>
<dbReference type="RefSeq" id="WP_321392238.1">
    <property type="nucleotide sequence ID" value="NZ_CP139487.1"/>
</dbReference>
<keyword evidence="1" id="KW-0732">Signal</keyword>
<feature type="chain" id="PRO_5043937669" evidence="1">
    <location>
        <begin position="19"/>
        <end position="439"/>
    </location>
</feature>
<evidence type="ECO:0000313" key="2">
    <source>
        <dbReference type="EMBL" id="WPU64106.1"/>
    </source>
</evidence>
<dbReference type="Pfam" id="PF07396">
    <property type="entry name" value="Porin_O_P"/>
    <property type="match status" value="1"/>
</dbReference>
<organism evidence="2 3">
    <name type="scientific">Peredibacter starrii</name>
    <dbReference type="NCBI Taxonomy" id="28202"/>
    <lineage>
        <taxon>Bacteria</taxon>
        <taxon>Pseudomonadati</taxon>
        <taxon>Bdellovibrionota</taxon>
        <taxon>Bacteriovoracia</taxon>
        <taxon>Bacteriovoracales</taxon>
        <taxon>Bacteriovoracaceae</taxon>
        <taxon>Peredibacter</taxon>
    </lineage>
</organism>
<dbReference type="InterPro" id="IPR010870">
    <property type="entry name" value="Porin_O/P"/>
</dbReference>
<evidence type="ECO:0000313" key="3">
    <source>
        <dbReference type="Proteomes" id="UP001324634"/>
    </source>
</evidence>
<feature type="signal peptide" evidence="1">
    <location>
        <begin position="1"/>
        <end position="18"/>
    </location>
</feature>
<keyword evidence="3" id="KW-1185">Reference proteome</keyword>
<dbReference type="Gene3D" id="2.40.160.10">
    <property type="entry name" value="Porin"/>
    <property type="match status" value="1"/>
</dbReference>
<name>A0AAX4HLJ8_9BACT</name>
<accession>A0AAX4HLJ8</accession>
<proteinExistence type="predicted"/>
<dbReference type="KEGG" id="psti:SOO65_15540"/>
<dbReference type="InterPro" id="IPR023614">
    <property type="entry name" value="Porin_dom_sf"/>
</dbReference>
<sequence>MRKSIGAIALLSSSLVFAQTTVETAEKKDKNPAPFALKTPDFKIEPYAQLQGWAVYSMDRSAQNDGDVALDKTDPRLNLFFRRARLGFRGKPYKNLSYQISMYYDNAGHDSQASTRATTLPATSSNGSTSGGPATVGIWDSILSWKVADNSDMYHVTFGYFRPQISRESITAAFNVNSFEKAPSQNYVRQAVIGRGFGRGTGINVGGMSEGGFNYNVGVFNKVTTGEVVPTGGSGTTLGETQGSDSASLVYVGRAAWNFGDKEMDKYGLSYNINYFGKRKGLTVAINGSSQDRTPKYSANDVIGGDILFNWGAWQIDGEFFYIYKKNRGEKDYARARTGHLRGGYNFFLNNGTVLEPAVMVSGFYGEQGSDYTGRDLTVDVGLNWYLDQNRYKFYVHYVKQDGDGNNLVHKEPTGTAPAGLTSGFDYGDYAGVGLTLQI</sequence>
<reference evidence="2 3" key="1">
    <citation type="submission" date="2023-11" db="EMBL/GenBank/DDBJ databases">
        <title>Peredibacter starrii A3.12.</title>
        <authorList>
            <person name="Mitchell R.J."/>
        </authorList>
    </citation>
    <scope>NUCLEOTIDE SEQUENCE [LARGE SCALE GENOMIC DNA]</scope>
    <source>
        <strain evidence="2 3">A3.12</strain>
    </source>
</reference>
<gene>
    <name evidence="2" type="ORF">SOO65_15540</name>
</gene>
<protein>
    <submittedName>
        <fullName evidence="2">Porin</fullName>
    </submittedName>
</protein>
<dbReference type="AlphaFoldDB" id="A0AAX4HLJ8"/>
<dbReference type="EMBL" id="CP139487">
    <property type="protein sequence ID" value="WPU64106.1"/>
    <property type="molecule type" value="Genomic_DNA"/>
</dbReference>